<protein>
    <submittedName>
        <fullName evidence="1">Uncharacterized protein</fullName>
    </submittedName>
</protein>
<dbReference type="Proteomes" id="UP000003434">
    <property type="component" value="Unassembled WGS sequence"/>
</dbReference>
<dbReference type="HOGENOM" id="CLU_2206662_0_0_9"/>
<dbReference type="eggNOG" id="ENOG5030H07">
    <property type="taxonomic scope" value="Bacteria"/>
</dbReference>
<comment type="caution">
    <text evidence="1">The sequence shown here is derived from an EMBL/GenBank/DDBJ whole genome shotgun (WGS) entry which is preliminary data.</text>
</comment>
<evidence type="ECO:0000313" key="1">
    <source>
        <dbReference type="EMBL" id="EFU77275.1"/>
    </source>
</evidence>
<dbReference type="SUPFAM" id="SSF140453">
    <property type="entry name" value="EsxAB dimer-like"/>
    <property type="match status" value="1"/>
</dbReference>
<dbReference type="RefSeq" id="WP_008750611.1">
    <property type="nucleotide sequence ID" value="NZ_GL622296.1"/>
</dbReference>
<gene>
    <name evidence="1" type="ORF">HMPREF0381_0842</name>
</gene>
<proteinExistence type="predicted"/>
<dbReference type="AlphaFoldDB" id="E6LLK7"/>
<sequence length="115" mass="13407">MIFMHLDIIVGGRYMEIKSNVDMMESSYHKYKKCEEGLDHVREDLVDIMTDVDDYWIGRSGDSFKYICWYLKILLDSGHNELDNLGNEIAVAKEAVDYNDINLSNQIQSKEHVKV</sequence>
<evidence type="ECO:0000313" key="2">
    <source>
        <dbReference type="Proteomes" id="UP000003434"/>
    </source>
</evidence>
<name>E6LLK7_9FIRM</name>
<dbReference type="EMBL" id="AEPW01000032">
    <property type="protein sequence ID" value="EFU77275.1"/>
    <property type="molecule type" value="Genomic_DNA"/>
</dbReference>
<accession>E6LLK7</accession>
<organism evidence="1 2">
    <name type="scientific">Lachnoanaerobaculum saburreum DSM 3986</name>
    <dbReference type="NCBI Taxonomy" id="887325"/>
    <lineage>
        <taxon>Bacteria</taxon>
        <taxon>Bacillati</taxon>
        <taxon>Bacillota</taxon>
        <taxon>Clostridia</taxon>
        <taxon>Lachnospirales</taxon>
        <taxon>Lachnospiraceae</taxon>
        <taxon>Lachnoanaerobaculum</taxon>
    </lineage>
</organism>
<reference evidence="1 2" key="1">
    <citation type="submission" date="2010-12" db="EMBL/GenBank/DDBJ databases">
        <authorList>
            <person name="Muzny D."/>
            <person name="Qin X."/>
            <person name="Deng J."/>
            <person name="Jiang H."/>
            <person name="Liu Y."/>
            <person name="Qu J."/>
            <person name="Song X.-Z."/>
            <person name="Zhang L."/>
            <person name="Thornton R."/>
            <person name="Coyle M."/>
            <person name="Francisco L."/>
            <person name="Jackson L."/>
            <person name="Javaid M."/>
            <person name="Korchina V."/>
            <person name="Kovar C."/>
            <person name="Mata R."/>
            <person name="Mathew T."/>
            <person name="Ngo R."/>
            <person name="Nguyen L."/>
            <person name="Nguyen N."/>
            <person name="Okwuonu G."/>
            <person name="Ongeri F."/>
            <person name="Pham C."/>
            <person name="Simmons D."/>
            <person name="Wilczek-Boney K."/>
            <person name="Hale W."/>
            <person name="Jakkamsetti A."/>
            <person name="Pham P."/>
            <person name="Ruth R."/>
            <person name="San Lucas F."/>
            <person name="Warren J."/>
            <person name="Zhang J."/>
            <person name="Zhao Z."/>
            <person name="Zhou C."/>
            <person name="Zhu D."/>
            <person name="Lee S."/>
            <person name="Bess C."/>
            <person name="Blankenburg K."/>
            <person name="Forbes L."/>
            <person name="Fu Q."/>
            <person name="Gubbala S."/>
            <person name="Hirani K."/>
            <person name="Jayaseelan J.C."/>
            <person name="Lara F."/>
            <person name="Munidasa M."/>
            <person name="Palculict T."/>
            <person name="Patil S."/>
            <person name="Pu L.-L."/>
            <person name="Saada N."/>
            <person name="Tang L."/>
            <person name="Weissenberger G."/>
            <person name="Zhu Y."/>
            <person name="Hemphill L."/>
            <person name="Shang Y."/>
            <person name="Youmans B."/>
            <person name="Ayvaz T."/>
            <person name="Ross M."/>
            <person name="Santibanez J."/>
            <person name="Aqrawi P."/>
            <person name="Gross S."/>
            <person name="Joshi V."/>
            <person name="Fowler G."/>
            <person name="Nazareth L."/>
            <person name="Reid J."/>
            <person name="Worley K."/>
            <person name="Petrosino J."/>
            <person name="Highlander S."/>
            <person name="Gibbs R."/>
        </authorList>
    </citation>
    <scope>NUCLEOTIDE SEQUENCE [LARGE SCALE GENOMIC DNA]</scope>
    <source>
        <strain evidence="1 2">DSM 3986</strain>
    </source>
</reference>
<dbReference type="InterPro" id="IPR036689">
    <property type="entry name" value="ESAT-6-like_sf"/>
</dbReference>